<feature type="transmembrane region" description="Helical" evidence="4">
    <location>
        <begin position="286"/>
        <end position="305"/>
    </location>
</feature>
<keyword evidence="1 4" id="KW-0812">Transmembrane</keyword>
<feature type="transmembrane region" description="Helical" evidence="4">
    <location>
        <begin position="311"/>
        <end position="335"/>
    </location>
</feature>
<protein>
    <submittedName>
        <fullName evidence="6">MFS transporter</fullName>
    </submittedName>
</protein>
<keyword evidence="2 4" id="KW-1133">Transmembrane helix</keyword>
<feature type="transmembrane region" description="Helical" evidence="4">
    <location>
        <begin position="220"/>
        <end position="243"/>
    </location>
</feature>
<evidence type="ECO:0000313" key="6">
    <source>
        <dbReference type="EMBL" id="GHD60544.1"/>
    </source>
</evidence>
<name>A0A918XWM4_9PROT</name>
<reference evidence="6" key="2">
    <citation type="submission" date="2020-09" db="EMBL/GenBank/DDBJ databases">
        <authorList>
            <person name="Sun Q."/>
            <person name="Kim S."/>
        </authorList>
    </citation>
    <scope>NUCLEOTIDE SEQUENCE</scope>
    <source>
        <strain evidence="6">KCTC 42651</strain>
    </source>
</reference>
<evidence type="ECO:0000259" key="5">
    <source>
        <dbReference type="PROSITE" id="PS50850"/>
    </source>
</evidence>
<dbReference type="Gene3D" id="1.20.1250.20">
    <property type="entry name" value="MFS general substrate transporter like domains"/>
    <property type="match status" value="1"/>
</dbReference>
<dbReference type="SUPFAM" id="SSF103473">
    <property type="entry name" value="MFS general substrate transporter"/>
    <property type="match status" value="1"/>
</dbReference>
<evidence type="ECO:0000256" key="1">
    <source>
        <dbReference type="ARBA" id="ARBA00022692"/>
    </source>
</evidence>
<dbReference type="PROSITE" id="PS50850">
    <property type="entry name" value="MFS"/>
    <property type="match status" value="1"/>
</dbReference>
<comment type="caution">
    <text evidence="6">The sequence shown here is derived from an EMBL/GenBank/DDBJ whole genome shotgun (WGS) entry which is preliminary data.</text>
</comment>
<keyword evidence="7" id="KW-1185">Reference proteome</keyword>
<organism evidence="6 7">
    <name type="scientific">Thalassobaculum fulvum</name>
    <dbReference type="NCBI Taxonomy" id="1633335"/>
    <lineage>
        <taxon>Bacteria</taxon>
        <taxon>Pseudomonadati</taxon>
        <taxon>Pseudomonadota</taxon>
        <taxon>Alphaproteobacteria</taxon>
        <taxon>Rhodospirillales</taxon>
        <taxon>Thalassobaculaceae</taxon>
        <taxon>Thalassobaculum</taxon>
    </lineage>
</organism>
<feature type="transmembrane region" description="Helical" evidence="4">
    <location>
        <begin position="255"/>
        <end position="279"/>
    </location>
</feature>
<keyword evidence="3 4" id="KW-0472">Membrane</keyword>
<reference evidence="6" key="1">
    <citation type="journal article" date="2014" name="Int. J. Syst. Evol. Microbiol.">
        <title>Complete genome sequence of Corynebacterium casei LMG S-19264T (=DSM 44701T), isolated from a smear-ripened cheese.</title>
        <authorList>
            <consortium name="US DOE Joint Genome Institute (JGI-PGF)"/>
            <person name="Walter F."/>
            <person name="Albersmeier A."/>
            <person name="Kalinowski J."/>
            <person name="Ruckert C."/>
        </authorList>
    </citation>
    <scope>NUCLEOTIDE SEQUENCE</scope>
    <source>
        <strain evidence="6">KCTC 42651</strain>
    </source>
</reference>
<feature type="transmembrane region" description="Helical" evidence="4">
    <location>
        <begin position="139"/>
        <end position="161"/>
    </location>
</feature>
<feature type="transmembrane region" description="Helical" evidence="4">
    <location>
        <begin position="342"/>
        <end position="365"/>
    </location>
</feature>
<feature type="transmembrane region" description="Helical" evidence="4">
    <location>
        <begin position="67"/>
        <end position="95"/>
    </location>
</feature>
<feature type="transmembrane region" description="Helical" evidence="4">
    <location>
        <begin position="167"/>
        <end position="188"/>
    </location>
</feature>
<evidence type="ECO:0000256" key="2">
    <source>
        <dbReference type="ARBA" id="ARBA00022989"/>
    </source>
</evidence>
<evidence type="ECO:0000256" key="4">
    <source>
        <dbReference type="SAM" id="Phobius"/>
    </source>
</evidence>
<dbReference type="EMBL" id="BMZS01000012">
    <property type="protein sequence ID" value="GHD60544.1"/>
    <property type="molecule type" value="Genomic_DNA"/>
</dbReference>
<dbReference type="InterPro" id="IPR011701">
    <property type="entry name" value="MFS"/>
</dbReference>
<dbReference type="AlphaFoldDB" id="A0A918XWM4"/>
<dbReference type="RefSeq" id="WP_229837459.1">
    <property type="nucleotide sequence ID" value="NZ_BMZS01000012.1"/>
</dbReference>
<dbReference type="InterPro" id="IPR050327">
    <property type="entry name" value="Proton-linked_MCT"/>
</dbReference>
<dbReference type="Pfam" id="PF07690">
    <property type="entry name" value="MFS_1"/>
    <property type="match status" value="1"/>
</dbReference>
<evidence type="ECO:0000256" key="3">
    <source>
        <dbReference type="ARBA" id="ARBA00023136"/>
    </source>
</evidence>
<accession>A0A918XWM4</accession>
<dbReference type="Proteomes" id="UP000630353">
    <property type="component" value="Unassembled WGS sequence"/>
</dbReference>
<feature type="domain" description="Major facilitator superfamily (MFS) profile" evidence="5">
    <location>
        <begin position="10"/>
        <end position="404"/>
    </location>
</feature>
<evidence type="ECO:0000313" key="7">
    <source>
        <dbReference type="Proteomes" id="UP000630353"/>
    </source>
</evidence>
<sequence>MQRAGGLPGALPILIAASVMLTVAMGIRQSLGIFMPPLTAELAISVADFAFAIAIQNLTWGLCQPFAGWLVAIWGFRPVLVTGAVLYVAGIALLAKAGGMTTIMLGAGLLVGVAMAFASASMALSVAARVVSPAQRSTALGIVTAAGSVGALIAAPIGQVLSVDHGWRAGVLGFLILALAMIPSAWIAGRVDRRPAPPVTPGGSDRLTARDALVAAARNAPFVVMTLSYFVCGMQLVFLTTHLPSYLLLCGQDPLLSATALGTIGGFNVLGSLFFGWAGGRWSKPVLLGGIYICRSATIAWYFLLPPTPETTVLFAAIMGFLWLGVAPLVAGAVAEMFGLRWLAMLQGVTFLSHQFGSFLGAFGGGWVFDTLGSYDLALQLGVGLGLFAGVVQILSTLIRRPPAIQPA</sequence>
<proteinExistence type="predicted"/>
<gene>
    <name evidence="6" type="ORF">GCM10017083_46560</name>
</gene>
<feature type="transmembrane region" description="Helical" evidence="4">
    <location>
        <begin position="377"/>
        <end position="399"/>
    </location>
</feature>
<feature type="transmembrane region" description="Helical" evidence="4">
    <location>
        <begin position="33"/>
        <end position="55"/>
    </location>
</feature>
<dbReference type="PANTHER" id="PTHR11360">
    <property type="entry name" value="MONOCARBOXYLATE TRANSPORTER"/>
    <property type="match status" value="1"/>
</dbReference>
<dbReference type="InterPro" id="IPR036259">
    <property type="entry name" value="MFS_trans_sf"/>
</dbReference>
<feature type="transmembrane region" description="Helical" evidence="4">
    <location>
        <begin position="7"/>
        <end position="27"/>
    </location>
</feature>
<dbReference type="CDD" id="cd17355">
    <property type="entry name" value="MFS_YcxA_like"/>
    <property type="match status" value="1"/>
</dbReference>
<dbReference type="GO" id="GO:0022857">
    <property type="term" value="F:transmembrane transporter activity"/>
    <property type="evidence" value="ECO:0007669"/>
    <property type="project" value="InterPro"/>
</dbReference>
<feature type="transmembrane region" description="Helical" evidence="4">
    <location>
        <begin position="101"/>
        <end position="127"/>
    </location>
</feature>
<dbReference type="InterPro" id="IPR020846">
    <property type="entry name" value="MFS_dom"/>
</dbReference>
<dbReference type="PANTHER" id="PTHR11360:SF284">
    <property type="entry name" value="EG:103B4.3 PROTEIN-RELATED"/>
    <property type="match status" value="1"/>
</dbReference>